<reference evidence="2" key="2">
    <citation type="submission" date="2020-09" db="EMBL/GenBank/DDBJ databases">
        <authorList>
            <person name="Sun Q."/>
            <person name="Zhou Y."/>
        </authorList>
    </citation>
    <scope>NUCLEOTIDE SEQUENCE</scope>
    <source>
        <strain evidence="2">CGMCC 1.12997</strain>
    </source>
</reference>
<feature type="transmembrane region" description="Helical" evidence="1">
    <location>
        <begin position="27"/>
        <end position="53"/>
    </location>
</feature>
<dbReference type="AlphaFoldDB" id="A0A917HEW9"/>
<reference evidence="2" key="1">
    <citation type="journal article" date="2014" name="Int. J. Syst. Evol. Microbiol.">
        <title>Complete genome sequence of Corynebacterium casei LMG S-19264T (=DSM 44701T), isolated from a smear-ripened cheese.</title>
        <authorList>
            <consortium name="US DOE Joint Genome Institute (JGI-PGF)"/>
            <person name="Walter F."/>
            <person name="Albersmeier A."/>
            <person name="Kalinowski J."/>
            <person name="Ruckert C."/>
        </authorList>
    </citation>
    <scope>NUCLEOTIDE SEQUENCE</scope>
    <source>
        <strain evidence="2">CGMCC 1.12997</strain>
    </source>
</reference>
<dbReference type="Proteomes" id="UP000647241">
    <property type="component" value="Unassembled WGS sequence"/>
</dbReference>
<evidence type="ECO:0000256" key="1">
    <source>
        <dbReference type="SAM" id="Phobius"/>
    </source>
</evidence>
<organism evidence="2 3">
    <name type="scientific">Edaphobacter dinghuensis</name>
    <dbReference type="NCBI Taxonomy" id="1560005"/>
    <lineage>
        <taxon>Bacteria</taxon>
        <taxon>Pseudomonadati</taxon>
        <taxon>Acidobacteriota</taxon>
        <taxon>Terriglobia</taxon>
        <taxon>Terriglobales</taxon>
        <taxon>Acidobacteriaceae</taxon>
        <taxon>Edaphobacter</taxon>
    </lineage>
</organism>
<evidence type="ECO:0008006" key="4">
    <source>
        <dbReference type="Google" id="ProtNLM"/>
    </source>
</evidence>
<dbReference type="EMBL" id="BMGT01000002">
    <property type="protein sequence ID" value="GGG77074.1"/>
    <property type="molecule type" value="Genomic_DNA"/>
</dbReference>
<protein>
    <recommendedName>
        <fullName evidence="4">DUF2127 domain-containing protein</fullName>
    </recommendedName>
</protein>
<keyword evidence="1" id="KW-0812">Transmembrane</keyword>
<accession>A0A917HEW9</accession>
<keyword evidence="1" id="KW-1133">Transmembrane helix</keyword>
<evidence type="ECO:0000313" key="2">
    <source>
        <dbReference type="EMBL" id="GGG77074.1"/>
    </source>
</evidence>
<dbReference type="Pfam" id="PF09900">
    <property type="entry name" value="DUF2127"/>
    <property type="match status" value="1"/>
</dbReference>
<dbReference type="InterPro" id="IPR021125">
    <property type="entry name" value="DUF2127"/>
</dbReference>
<gene>
    <name evidence="2" type="ORF">GCM10011585_20140</name>
</gene>
<evidence type="ECO:0000313" key="3">
    <source>
        <dbReference type="Proteomes" id="UP000647241"/>
    </source>
</evidence>
<feature type="transmembrane region" description="Helical" evidence="1">
    <location>
        <begin position="145"/>
        <end position="165"/>
    </location>
</feature>
<comment type="caution">
    <text evidence="2">The sequence shown here is derived from an EMBL/GenBank/DDBJ whole genome shotgun (WGS) entry which is preliminary data.</text>
</comment>
<dbReference type="RefSeq" id="WP_188554006.1">
    <property type="nucleotide sequence ID" value="NZ_BMGT01000002.1"/>
</dbReference>
<name>A0A917HEW9_9BACT</name>
<keyword evidence="3" id="KW-1185">Reference proteome</keyword>
<keyword evidence="1" id="KW-0472">Membrane</keyword>
<sequence>MATQSESAQRNLVTVPRHTQHKAHDRGLLLIGLFKLGKSIFFFCIGMGAIHLLHKDLGDVVMRVAVALKFDPESRFVSLLLNKVDLIDVHRLKLISLGTFAYSAVALTEGVGLVLEKVWAEYLTLILTISFLPWELYELARRPNWFRLSLLLINLAVLAYLVWLLRRKKPEASKMEM</sequence>
<proteinExistence type="predicted"/>